<reference evidence="1 2" key="1">
    <citation type="submission" date="2021-12" db="EMBL/GenBank/DDBJ databases">
        <title>Genome sequence of Kibdelosporangium philippinense ATCC 49844.</title>
        <authorList>
            <person name="Fedorov E.A."/>
            <person name="Omeragic M."/>
            <person name="Shalygina K.F."/>
            <person name="Maclea K.S."/>
        </authorList>
    </citation>
    <scope>NUCLEOTIDE SEQUENCE [LARGE SCALE GENOMIC DNA]</scope>
    <source>
        <strain evidence="1 2">ATCC 49844</strain>
    </source>
</reference>
<organism evidence="1 2">
    <name type="scientific">Kibdelosporangium philippinense</name>
    <dbReference type="NCBI Taxonomy" id="211113"/>
    <lineage>
        <taxon>Bacteria</taxon>
        <taxon>Bacillati</taxon>
        <taxon>Actinomycetota</taxon>
        <taxon>Actinomycetes</taxon>
        <taxon>Pseudonocardiales</taxon>
        <taxon>Pseudonocardiaceae</taxon>
        <taxon>Kibdelosporangium</taxon>
    </lineage>
</organism>
<evidence type="ECO:0000313" key="1">
    <source>
        <dbReference type="EMBL" id="MCE7002395.1"/>
    </source>
</evidence>
<protein>
    <recommendedName>
        <fullName evidence="3">DUF559 domain-containing protein</fullName>
    </recommendedName>
</protein>
<proteinExistence type="predicted"/>
<dbReference type="Proteomes" id="UP001521150">
    <property type="component" value="Unassembled WGS sequence"/>
</dbReference>
<evidence type="ECO:0000313" key="2">
    <source>
        <dbReference type="Proteomes" id="UP001521150"/>
    </source>
</evidence>
<comment type="caution">
    <text evidence="1">The sequence shown here is derived from an EMBL/GenBank/DDBJ whole genome shotgun (WGS) entry which is preliminary data.</text>
</comment>
<name>A0ABS8Z6H6_9PSEU</name>
<accession>A0ABS8Z6H6</accession>
<dbReference type="RefSeq" id="WP_233723484.1">
    <property type="nucleotide sequence ID" value="NZ_JAJVCN010000001.1"/>
</dbReference>
<sequence length="328" mass="36165">MKRGRWADHPERLIEQSKGGVIRAATLENTGMDTSTVYRRCQPGGPWRRILPGVILLQPTQPSADQRVIGALMHAGTEALITGVEACRRYGLETEGCTPSDKVHVLVPHDRKVQSSDFVIVERTHRIPEPVVRAGFPLTPLPRAVLDAARRVRIADPIKRLLISAMQRGGCSADSIAWELERGSQRGTAMPRRLLADVTSAWSMAEAQAMVIVRDSTLPDPQWNVSVFGQDGRYIGCPDAWWNEVALAWEIDSYQFHFKPGDYARTIERNSRYAAAGILVIQTLPTELRDAPGAVIQKLHAAYQAASARPRPGVQQVGRLPEGFAGVT</sequence>
<evidence type="ECO:0008006" key="3">
    <source>
        <dbReference type="Google" id="ProtNLM"/>
    </source>
</evidence>
<dbReference type="EMBL" id="JAJVCN010000001">
    <property type="protein sequence ID" value="MCE7002395.1"/>
    <property type="molecule type" value="Genomic_DNA"/>
</dbReference>
<gene>
    <name evidence="1" type="ORF">LWC34_06050</name>
</gene>
<keyword evidence="2" id="KW-1185">Reference proteome</keyword>